<dbReference type="CDD" id="cd04301">
    <property type="entry name" value="NAT_SF"/>
    <property type="match status" value="1"/>
</dbReference>
<dbReference type="PROSITE" id="PS51186">
    <property type="entry name" value="GNAT"/>
    <property type="match status" value="1"/>
</dbReference>
<dbReference type="Gene3D" id="3.40.630.30">
    <property type="match status" value="1"/>
</dbReference>
<gene>
    <name evidence="4" type="ORF">FJR47_05040</name>
</gene>
<evidence type="ECO:0000313" key="4">
    <source>
        <dbReference type="EMBL" id="QFR43299.1"/>
    </source>
</evidence>
<dbReference type="InterPro" id="IPR016181">
    <property type="entry name" value="Acyl_CoA_acyltransferase"/>
</dbReference>
<organism evidence="4 5">
    <name type="scientific">Sulfurimonas xiamenensis</name>
    <dbReference type="NCBI Taxonomy" id="2590021"/>
    <lineage>
        <taxon>Bacteria</taxon>
        <taxon>Pseudomonadati</taxon>
        <taxon>Campylobacterota</taxon>
        <taxon>Epsilonproteobacteria</taxon>
        <taxon>Campylobacterales</taxon>
        <taxon>Sulfurimonadaceae</taxon>
        <taxon>Sulfurimonas</taxon>
    </lineage>
</organism>
<name>A0AAJ4DMM6_9BACT</name>
<reference evidence="5" key="1">
    <citation type="submission" date="2019-06" db="EMBL/GenBank/DDBJ databases">
        <title>Sulfurimonas gotlandica sp. nov., a chemoautotrophic and psychrotolerant epsilonproteobacterium isolated from a pelagic redoxcline, and an emended description of the genus Sulfurimonas.</title>
        <authorList>
            <person name="Wang S."/>
            <person name="Jiang L."/>
            <person name="Shao Z."/>
        </authorList>
    </citation>
    <scope>NUCLEOTIDE SEQUENCE [LARGE SCALE GENOMIC DNA]</scope>
    <source>
        <strain evidence="5">1-1N</strain>
    </source>
</reference>
<dbReference type="GO" id="GO:0006526">
    <property type="term" value="P:L-arginine biosynthetic process"/>
    <property type="evidence" value="ECO:0007669"/>
    <property type="project" value="InterPro"/>
</dbReference>
<dbReference type="PANTHER" id="PTHR30602">
    <property type="entry name" value="AMINO-ACID ACETYLTRANSFERASE"/>
    <property type="match status" value="1"/>
</dbReference>
<dbReference type="Proteomes" id="UP000326061">
    <property type="component" value="Chromosome"/>
</dbReference>
<accession>A0AAJ4DMM6</accession>
<protein>
    <submittedName>
        <fullName evidence="4">N-acetyltransferase</fullName>
    </submittedName>
</protein>
<dbReference type="InterPro" id="IPR000182">
    <property type="entry name" value="GNAT_dom"/>
</dbReference>
<proteinExistence type="predicted"/>
<keyword evidence="2" id="KW-0012">Acyltransferase</keyword>
<keyword evidence="5" id="KW-1185">Reference proteome</keyword>
<dbReference type="NCBIfam" id="NF005840">
    <property type="entry name" value="PRK07757.1"/>
    <property type="match status" value="1"/>
</dbReference>
<dbReference type="AlphaFoldDB" id="A0AAJ4DMM6"/>
<dbReference type="InterPro" id="IPR010167">
    <property type="entry name" value="NH2A_AcTrfase"/>
</dbReference>
<sequence length="161" mass="18173">MIYCKELLVKIKLTKATLYDIENMQKLVAPEVETGIILARSSDEIATNIRSYILAKEEGAIVGFCALHIHTPFLAEIRSLVVKEDRRGMGVGQSLIAKAIEDAQNLGIKKVLTLTYQQQFFEKLGFIEIPKESIPEHKIWADCIKCKHFPICNEVSLIKTL</sequence>
<evidence type="ECO:0000256" key="2">
    <source>
        <dbReference type="ARBA" id="ARBA00023315"/>
    </source>
</evidence>
<dbReference type="PANTHER" id="PTHR30602:SF12">
    <property type="entry name" value="AMINO-ACID ACETYLTRANSFERASE NAGS1, CHLOROPLASTIC-RELATED"/>
    <property type="match status" value="1"/>
</dbReference>
<evidence type="ECO:0000259" key="3">
    <source>
        <dbReference type="PROSITE" id="PS51186"/>
    </source>
</evidence>
<dbReference type="Pfam" id="PF00583">
    <property type="entry name" value="Acetyltransf_1"/>
    <property type="match status" value="1"/>
</dbReference>
<dbReference type="SUPFAM" id="SSF55729">
    <property type="entry name" value="Acyl-CoA N-acyltransferases (Nat)"/>
    <property type="match status" value="1"/>
</dbReference>
<dbReference type="GO" id="GO:0005737">
    <property type="term" value="C:cytoplasm"/>
    <property type="evidence" value="ECO:0007669"/>
    <property type="project" value="InterPro"/>
</dbReference>
<keyword evidence="1" id="KW-0808">Transferase</keyword>
<dbReference type="GO" id="GO:0004042">
    <property type="term" value="F:L-glutamate N-acetyltransferase activity"/>
    <property type="evidence" value="ECO:0007669"/>
    <property type="project" value="InterPro"/>
</dbReference>
<evidence type="ECO:0000256" key="1">
    <source>
        <dbReference type="ARBA" id="ARBA00022679"/>
    </source>
</evidence>
<dbReference type="KEGG" id="suln:FJR47_05040"/>
<evidence type="ECO:0000313" key="5">
    <source>
        <dbReference type="Proteomes" id="UP000326061"/>
    </source>
</evidence>
<feature type="domain" description="N-acetyltransferase" evidence="3">
    <location>
        <begin position="9"/>
        <end position="161"/>
    </location>
</feature>
<dbReference type="EMBL" id="CP041166">
    <property type="protein sequence ID" value="QFR43299.1"/>
    <property type="molecule type" value="Genomic_DNA"/>
</dbReference>